<keyword evidence="2" id="KW-1133">Transmembrane helix</keyword>
<evidence type="ECO:0000313" key="4">
    <source>
        <dbReference type="Proteomes" id="UP000006352"/>
    </source>
</evidence>
<dbReference type="InParanoid" id="J4GQ40"/>
<feature type="transmembrane region" description="Helical" evidence="2">
    <location>
        <begin position="129"/>
        <end position="149"/>
    </location>
</feature>
<dbReference type="AlphaFoldDB" id="J4GQ40"/>
<keyword evidence="2" id="KW-0472">Membrane</keyword>
<name>J4GQ40_9APHY</name>
<keyword evidence="4" id="KW-1185">Reference proteome</keyword>
<feature type="transmembrane region" description="Helical" evidence="2">
    <location>
        <begin position="96"/>
        <end position="117"/>
    </location>
</feature>
<dbReference type="Proteomes" id="UP000006352">
    <property type="component" value="Unassembled WGS sequence"/>
</dbReference>
<accession>J4GQ40</accession>
<evidence type="ECO:0008006" key="5">
    <source>
        <dbReference type="Google" id="ProtNLM"/>
    </source>
</evidence>
<dbReference type="GeneID" id="24097741"/>
<proteinExistence type="predicted"/>
<protein>
    <recommendedName>
        <fullName evidence="5">Transmembrane protein</fullName>
    </recommendedName>
</protein>
<dbReference type="HOGENOM" id="CLU_059054_1_1_1"/>
<dbReference type="OrthoDB" id="3197626at2759"/>
<feature type="compositionally biased region" description="Basic and acidic residues" evidence="1">
    <location>
        <begin position="340"/>
        <end position="352"/>
    </location>
</feature>
<reference evidence="3 4" key="1">
    <citation type="journal article" date="2012" name="Appl. Environ. Microbiol.">
        <title>Short-read sequencing for genomic analysis of the brown rot fungus Fibroporia radiculosa.</title>
        <authorList>
            <person name="Tang J.D."/>
            <person name="Perkins A.D."/>
            <person name="Sonstegard T.S."/>
            <person name="Schroeder S.G."/>
            <person name="Burgess S.C."/>
            <person name="Diehl S.V."/>
        </authorList>
    </citation>
    <scope>NUCLEOTIDE SEQUENCE [LARGE SCALE GENOMIC DNA]</scope>
    <source>
        <strain evidence="3 4">TFFH 294</strain>
    </source>
</reference>
<feature type="transmembrane region" description="Helical" evidence="2">
    <location>
        <begin position="202"/>
        <end position="224"/>
    </location>
</feature>
<evidence type="ECO:0000313" key="3">
    <source>
        <dbReference type="EMBL" id="CCM02830.1"/>
    </source>
</evidence>
<feature type="transmembrane region" description="Helical" evidence="2">
    <location>
        <begin position="169"/>
        <end position="195"/>
    </location>
</feature>
<evidence type="ECO:0000256" key="2">
    <source>
        <dbReference type="SAM" id="Phobius"/>
    </source>
</evidence>
<dbReference type="RefSeq" id="XP_012182113.1">
    <property type="nucleotide sequence ID" value="XM_012326723.1"/>
</dbReference>
<dbReference type="EMBL" id="HE797094">
    <property type="protein sequence ID" value="CCM02830.1"/>
    <property type="molecule type" value="Genomic_DNA"/>
</dbReference>
<feature type="transmembrane region" description="Helical" evidence="2">
    <location>
        <begin position="20"/>
        <end position="42"/>
    </location>
</feature>
<feature type="transmembrane region" description="Helical" evidence="2">
    <location>
        <begin position="63"/>
        <end position="84"/>
    </location>
</feature>
<evidence type="ECO:0000256" key="1">
    <source>
        <dbReference type="SAM" id="MobiDB-lite"/>
    </source>
</evidence>
<sequence>MVNWQSTLEIAHDSDVYSKLVFALFGVYVWEVFETSDFEWSLITRRRKFTWPLCEYTRLKSRLSFRMTYGNSFFLSLQILAVWLHDWPSPINCQALYTFSSWAGNMAVMCASTSLMLRTIVIWNRNLKVVVPLGFLSLAQWILLWRGAFTFTAVYSEATKSCSLEKTSHVWLNIVFFMTMVFDLVILVFTLVALLPQRDRSGLWGLLSTDGLVFFIIAFCFNALPAILNVLNLNTVMNVIATIPAATFSVIAACRSVMRLQQCKNSDVYVHSSSKVGPVSPVSGTPRHFPNMGGGRGRRSMNFARPEVHVTTDHFVMEDFASSPPSADSDATKLQLQRADSNEDKYSDDDIKGYTTAV</sequence>
<gene>
    <name evidence="3" type="ORF">FIBRA_04942</name>
</gene>
<organism evidence="3 4">
    <name type="scientific">Fibroporia radiculosa</name>
    <dbReference type="NCBI Taxonomy" id="599839"/>
    <lineage>
        <taxon>Eukaryota</taxon>
        <taxon>Fungi</taxon>
        <taxon>Dikarya</taxon>
        <taxon>Basidiomycota</taxon>
        <taxon>Agaricomycotina</taxon>
        <taxon>Agaricomycetes</taxon>
        <taxon>Polyporales</taxon>
        <taxon>Fibroporiaceae</taxon>
        <taxon>Fibroporia</taxon>
    </lineage>
</organism>
<feature type="transmembrane region" description="Helical" evidence="2">
    <location>
        <begin position="236"/>
        <end position="254"/>
    </location>
</feature>
<feature type="region of interest" description="Disordered" evidence="1">
    <location>
        <begin position="319"/>
        <end position="358"/>
    </location>
</feature>
<keyword evidence="2" id="KW-0812">Transmembrane</keyword>